<dbReference type="EMBL" id="UINC01195757">
    <property type="protein sequence ID" value="SVE12471.1"/>
    <property type="molecule type" value="Genomic_DNA"/>
</dbReference>
<sequence>MAILFKHALDLAWNDGRLSRRGAVLLENLQDFLDLSDRERGVVEEKHSDEEVPFLIARGFGSGADLLDQWMATLLDLDEDLPLFLVSMGRSALKTGITKQGWMDAFGAAESMGCEFDFARGVWEPEYEVESLDWPDALKPVVMALGLMGEEE</sequence>
<accession>A0A383AXW1</accession>
<organism evidence="1">
    <name type="scientific">marine metagenome</name>
    <dbReference type="NCBI Taxonomy" id="408172"/>
    <lineage>
        <taxon>unclassified sequences</taxon>
        <taxon>metagenomes</taxon>
        <taxon>ecological metagenomes</taxon>
    </lineage>
</organism>
<proteinExistence type="predicted"/>
<reference evidence="1" key="1">
    <citation type="submission" date="2018-05" db="EMBL/GenBank/DDBJ databases">
        <authorList>
            <person name="Lanie J.A."/>
            <person name="Ng W.-L."/>
            <person name="Kazmierczak K.M."/>
            <person name="Andrzejewski T.M."/>
            <person name="Davidsen T.M."/>
            <person name="Wayne K.J."/>
            <person name="Tettelin H."/>
            <person name="Glass J.I."/>
            <person name="Rusch D."/>
            <person name="Podicherti R."/>
            <person name="Tsui H.-C.T."/>
            <person name="Winkler M.E."/>
        </authorList>
    </citation>
    <scope>NUCLEOTIDE SEQUENCE</scope>
</reference>
<gene>
    <name evidence="1" type="ORF">METZ01_LOCUS465325</name>
</gene>
<protein>
    <submittedName>
        <fullName evidence="1">Uncharacterized protein</fullName>
    </submittedName>
</protein>
<dbReference type="AlphaFoldDB" id="A0A383AXW1"/>
<evidence type="ECO:0000313" key="1">
    <source>
        <dbReference type="EMBL" id="SVE12471.1"/>
    </source>
</evidence>
<name>A0A383AXW1_9ZZZZ</name>